<evidence type="ECO:0008006" key="3">
    <source>
        <dbReference type="Google" id="ProtNLM"/>
    </source>
</evidence>
<dbReference type="AlphaFoldDB" id="A0A7R9KN97"/>
<dbReference type="SUPFAM" id="SSF52047">
    <property type="entry name" value="RNI-like"/>
    <property type="match status" value="1"/>
</dbReference>
<dbReference type="EMBL" id="OC858250">
    <property type="protein sequence ID" value="CAD7626230.1"/>
    <property type="molecule type" value="Genomic_DNA"/>
</dbReference>
<dbReference type="EMBL" id="CAJPIZ010003675">
    <property type="protein sequence ID" value="CAG2106660.1"/>
    <property type="molecule type" value="Genomic_DNA"/>
</dbReference>
<accession>A0A7R9KN97</accession>
<evidence type="ECO:0000313" key="1">
    <source>
        <dbReference type="EMBL" id="CAD7626230.1"/>
    </source>
</evidence>
<dbReference type="InterPro" id="IPR032675">
    <property type="entry name" value="LRR_dom_sf"/>
</dbReference>
<evidence type="ECO:0000313" key="2">
    <source>
        <dbReference type="Proteomes" id="UP000759131"/>
    </source>
</evidence>
<dbReference type="OrthoDB" id="1708588at2759"/>
<dbReference type="Gene3D" id="3.80.10.10">
    <property type="entry name" value="Ribonuclease Inhibitor"/>
    <property type="match status" value="1"/>
</dbReference>
<gene>
    <name evidence="1" type="ORF">OSB1V03_LOCUS6663</name>
</gene>
<dbReference type="Proteomes" id="UP000759131">
    <property type="component" value="Unassembled WGS sequence"/>
</dbReference>
<protein>
    <recommendedName>
        <fullName evidence="3">Distal membrane arm assembly complex 2-like protein</fullName>
    </recommendedName>
</protein>
<reference evidence="1" key="1">
    <citation type="submission" date="2020-11" db="EMBL/GenBank/DDBJ databases">
        <authorList>
            <person name="Tran Van P."/>
        </authorList>
    </citation>
    <scope>NUCLEOTIDE SEQUENCE</scope>
</reference>
<name>A0A7R9KN97_9ACAR</name>
<proteinExistence type="predicted"/>
<keyword evidence="2" id="KW-1185">Reference proteome</keyword>
<organism evidence="1">
    <name type="scientific">Medioppia subpectinata</name>
    <dbReference type="NCBI Taxonomy" id="1979941"/>
    <lineage>
        <taxon>Eukaryota</taxon>
        <taxon>Metazoa</taxon>
        <taxon>Ecdysozoa</taxon>
        <taxon>Arthropoda</taxon>
        <taxon>Chelicerata</taxon>
        <taxon>Arachnida</taxon>
        <taxon>Acari</taxon>
        <taxon>Acariformes</taxon>
        <taxon>Sarcoptiformes</taxon>
        <taxon>Oribatida</taxon>
        <taxon>Brachypylina</taxon>
        <taxon>Oppioidea</taxon>
        <taxon>Oppiidae</taxon>
        <taxon>Medioppia</taxon>
    </lineage>
</organism>
<sequence>MLRKCVHAFQWRHLTTSQRLLSSQIIAKTSDQLVPKSEVSSLGGSETSDENKGLAEYERQELAKVIKSPVQLDSYWETKIEEKLPKRVSYFDRSGGLSVDLLNFMHYKYDISLQGLKRRLRFWIQVREQYNQRYIARRHAILGPELATAHFVVYRGGRAKFTHTPNTWITKCEQMPNVYDSRFRLIELDASNVKLRYESFDNFSLLNSLQELNLSKNKLLDDFMCDKLARLFRNSNTLTVLDLSDNPLISHRGIETLHRIKSLRKLVITGTKAAKYPFIDLLIILFTDVNPNCEIVI</sequence>